<reference evidence="12" key="1">
    <citation type="journal article" date="2020" name="J. Eukaryot. Microbiol.">
        <title>De novo Sequencing, Assembly and Annotation of the Transcriptome for the Free-Living Testate Amoeba Arcella intermedia.</title>
        <authorList>
            <person name="Ribeiro G.M."/>
            <person name="Porfirio-Sousa A.L."/>
            <person name="Maurer-Alcala X.X."/>
            <person name="Katz L.A."/>
            <person name="Lahr D.J.G."/>
        </authorList>
    </citation>
    <scope>NUCLEOTIDE SEQUENCE</scope>
</reference>
<dbReference type="GO" id="GO:0007214">
    <property type="term" value="P:gamma-aminobutyric acid signaling pathway"/>
    <property type="evidence" value="ECO:0007669"/>
    <property type="project" value="TreeGrafter"/>
</dbReference>
<feature type="compositionally biased region" description="Polar residues" evidence="9">
    <location>
        <begin position="256"/>
        <end position="275"/>
    </location>
</feature>
<dbReference type="EMBL" id="GIBP01005102">
    <property type="protein sequence ID" value="NDV34071.1"/>
    <property type="molecule type" value="Transcribed_RNA"/>
</dbReference>
<feature type="transmembrane region" description="Helical" evidence="10">
    <location>
        <begin position="101"/>
        <end position="122"/>
    </location>
</feature>
<dbReference type="PRINTS" id="PR00248">
    <property type="entry name" value="GPCRMGR"/>
</dbReference>
<keyword evidence="2 10" id="KW-0812">Transmembrane</keyword>
<keyword evidence="6" id="KW-0675">Receptor</keyword>
<keyword evidence="8" id="KW-0807">Transducer</keyword>
<evidence type="ECO:0000313" key="12">
    <source>
        <dbReference type="EMBL" id="NDV34071.1"/>
    </source>
</evidence>
<feature type="region of interest" description="Disordered" evidence="9">
    <location>
        <begin position="252"/>
        <end position="275"/>
    </location>
</feature>
<keyword evidence="3 10" id="KW-1133">Transmembrane helix</keyword>
<dbReference type="InterPro" id="IPR000337">
    <property type="entry name" value="GPCR_3"/>
</dbReference>
<evidence type="ECO:0000256" key="3">
    <source>
        <dbReference type="ARBA" id="ARBA00022989"/>
    </source>
</evidence>
<evidence type="ECO:0000256" key="6">
    <source>
        <dbReference type="ARBA" id="ARBA00023170"/>
    </source>
</evidence>
<name>A0A6B2LAW0_9EUKA</name>
<feature type="transmembrane region" description="Helical" evidence="10">
    <location>
        <begin position="150"/>
        <end position="180"/>
    </location>
</feature>
<accession>A0A6B2LAW0</accession>
<evidence type="ECO:0000256" key="7">
    <source>
        <dbReference type="ARBA" id="ARBA00023180"/>
    </source>
</evidence>
<dbReference type="PANTHER" id="PTHR10519:SF20">
    <property type="entry name" value="G-PROTEIN COUPLED RECEPTOR 156-RELATED"/>
    <property type="match status" value="1"/>
</dbReference>
<organism evidence="12">
    <name type="scientific">Arcella intermedia</name>
    <dbReference type="NCBI Taxonomy" id="1963864"/>
    <lineage>
        <taxon>Eukaryota</taxon>
        <taxon>Amoebozoa</taxon>
        <taxon>Tubulinea</taxon>
        <taxon>Elardia</taxon>
        <taxon>Arcellinida</taxon>
        <taxon>Sphaerothecina</taxon>
        <taxon>Arcellidae</taxon>
        <taxon>Arcella</taxon>
    </lineage>
</organism>
<feature type="transmembrane region" description="Helical" evidence="10">
    <location>
        <begin position="59"/>
        <end position="80"/>
    </location>
</feature>
<evidence type="ECO:0000259" key="11">
    <source>
        <dbReference type="PROSITE" id="PS50259"/>
    </source>
</evidence>
<feature type="transmembrane region" description="Helical" evidence="10">
    <location>
        <begin position="192"/>
        <end position="210"/>
    </location>
</feature>
<evidence type="ECO:0000256" key="5">
    <source>
        <dbReference type="ARBA" id="ARBA00023136"/>
    </source>
</evidence>
<feature type="domain" description="G-protein coupled receptors family 3 profile" evidence="11">
    <location>
        <begin position="1"/>
        <end position="245"/>
    </location>
</feature>
<dbReference type="InterPro" id="IPR002455">
    <property type="entry name" value="GPCR3_GABA-B"/>
</dbReference>
<evidence type="ECO:0000256" key="8">
    <source>
        <dbReference type="ARBA" id="ARBA00023224"/>
    </source>
</evidence>
<protein>
    <recommendedName>
        <fullName evidence="11">G-protein coupled receptors family 3 profile domain-containing protein</fullName>
    </recommendedName>
</protein>
<evidence type="ECO:0000256" key="2">
    <source>
        <dbReference type="ARBA" id="ARBA00022692"/>
    </source>
</evidence>
<keyword evidence="7" id="KW-0325">Glycoprotein</keyword>
<evidence type="ECO:0000256" key="4">
    <source>
        <dbReference type="ARBA" id="ARBA00023040"/>
    </source>
</evidence>
<evidence type="ECO:0000256" key="9">
    <source>
        <dbReference type="SAM" id="MobiDB-lite"/>
    </source>
</evidence>
<proteinExistence type="predicted"/>
<feature type="transmembrane region" description="Helical" evidence="10">
    <location>
        <begin position="27"/>
        <end position="47"/>
    </location>
</feature>
<dbReference type="AlphaFoldDB" id="A0A6B2LAW0"/>
<feature type="transmembrane region" description="Helical" evidence="10">
    <location>
        <begin position="222"/>
        <end position="242"/>
    </location>
</feature>
<dbReference type="PANTHER" id="PTHR10519">
    <property type="entry name" value="GABA-B RECEPTOR"/>
    <property type="match status" value="1"/>
</dbReference>
<dbReference type="InterPro" id="IPR017978">
    <property type="entry name" value="GPCR_3_C"/>
</dbReference>
<comment type="subcellular location">
    <subcellularLocation>
        <location evidence="1">Membrane</location>
        <topology evidence="1">Multi-pass membrane protein</topology>
    </subcellularLocation>
</comment>
<dbReference type="GO" id="GO:0004965">
    <property type="term" value="F:G protein-coupled GABA receptor activity"/>
    <property type="evidence" value="ECO:0007669"/>
    <property type="project" value="InterPro"/>
</dbReference>
<dbReference type="Pfam" id="PF00003">
    <property type="entry name" value="7tm_3"/>
    <property type="match status" value="1"/>
</dbReference>
<dbReference type="GO" id="GO:0038039">
    <property type="term" value="C:G protein-coupled receptor heterodimeric complex"/>
    <property type="evidence" value="ECO:0007669"/>
    <property type="project" value="TreeGrafter"/>
</dbReference>
<keyword evidence="4" id="KW-0297">G-protein coupled receptor</keyword>
<evidence type="ECO:0000256" key="10">
    <source>
        <dbReference type="SAM" id="Phobius"/>
    </source>
</evidence>
<sequence>MEVVSITLMFFLYTHWDSKNVKAGQRIFLALMVIGTFFVYLTVPFWMLHQERVFCHLRYWFLSIGFTLLFGSLTLKTFRIKSIFVSSMALKSAKAYTDNQMLSLLGVLLFIDILICLIWSAASPASVVVIEIDTFRQAHNYYQCSYPPTAIVMLIIMLLYKTFMICFGLYLSVLLWMYGFGNSMFVESRQTIFSMYNVIICVVVGVALEVTLTTSDSRETLFVARSICIFLTGFMTIMAILAPRLTDPEGLEHQGNDLTGQSNGSKSQQSLSTIQSADYEQVTRKYAALVKRYKLKHPDSDVEDDVYVS</sequence>
<evidence type="ECO:0000256" key="1">
    <source>
        <dbReference type="ARBA" id="ARBA00004141"/>
    </source>
</evidence>
<dbReference type="PRINTS" id="PR01176">
    <property type="entry name" value="GABABRECEPTR"/>
</dbReference>
<keyword evidence="5 10" id="KW-0472">Membrane</keyword>
<dbReference type="PROSITE" id="PS50259">
    <property type="entry name" value="G_PROTEIN_RECEP_F3_4"/>
    <property type="match status" value="1"/>
</dbReference>